<dbReference type="GO" id="GO:0016020">
    <property type="term" value="C:membrane"/>
    <property type="evidence" value="ECO:0007669"/>
    <property type="project" value="UniProtKB-SubCell"/>
</dbReference>
<dbReference type="InterPro" id="IPR009637">
    <property type="entry name" value="GPR107/GPR108-like"/>
</dbReference>
<reference evidence="9" key="1">
    <citation type="submission" date="2022-10" db="EMBL/GenBank/DDBJ databases">
        <title>Novel sulphate-reducing endosymbionts in the free-living metamonad Anaeramoeba.</title>
        <authorList>
            <person name="Jerlstrom-Hultqvist J."/>
            <person name="Cepicka I."/>
            <person name="Gallot-Lavallee L."/>
            <person name="Salas-Leiva D."/>
            <person name="Curtis B.A."/>
            <person name="Zahonova K."/>
            <person name="Pipaliya S."/>
            <person name="Dacks J."/>
            <person name="Roger A.J."/>
        </authorList>
    </citation>
    <scope>NUCLEOTIDE SEQUENCE</scope>
    <source>
        <strain evidence="9">BMAN</strain>
    </source>
</reference>
<dbReference type="PANTHER" id="PTHR21229">
    <property type="entry name" value="LUNG SEVEN TRANSMEMBRANE RECEPTOR"/>
    <property type="match status" value="1"/>
</dbReference>
<keyword evidence="10" id="KW-1185">Reference proteome</keyword>
<feature type="signal peptide" evidence="7">
    <location>
        <begin position="1"/>
        <end position="19"/>
    </location>
</feature>
<evidence type="ECO:0000313" key="9">
    <source>
        <dbReference type="EMBL" id="KAJ5068568.1"/>
    </source>
</evidence>
<feature type="transmembrane region" description="Helical" evidence="6">
    <location>
        <begin position="211"/>
        <end position="240"/>
    </location>
</feature>
<gene>
    <name evidence="9" type="ORF">M0811_02510</name>
</gene>
<dbReference type="Pfam" id="PF06814">
    <property type="entry name" value="GOST_TM"/>
    <property type="match status" value="1"/>
</dbReference>
<sequence length="472" mass="56468">MKFLYNIFVFLFLFSFSFGLISDYTIHTDDQVIFIDYFGFYKNGTAKMSIDISPFQYNLQFYVCSYKTQGSIDIDSIDFCSHIRFKCWTQIYIHNESFYWEGNIPTKDHYFFYVTQCNQTHDLTLDLDYTFMNPGGQYLSTDEIPLPKIFLSFLIIWVLVVILWFINWLLHRDQKIKLHTLITLTLCIRIITIILQLSYWQTLSKKGKVNLSFYVTVLVFEYIQDYFFFGTIILIAKGWCITREKLRNQEKTNIILLLFFLVFLIQLFDVITSTWIWLIVILLFIVYFLILRLIFKATADNKNQLKVQMIFVRNHNIDPRTTPHFRKYQLFKQFHWFFSVFVVWQIICFVIGILFLIFYPWLVVLLLQIADFVLLAGITFIFRLKTFHPLFEEVPENYLTISSPNTNNYESIIDENDQQVELKEWRKGMILPQPQDQDIIILQNPNENTKLSDSIGFVDNQPQYHSPNQNNF</sequence>
<feature type="transmembrane region" description="Helical" evidence="6">
    <location>
        <begin position="336"/>
        <end position="359"/>
    </location>
</feature>
<evidence type="ECO:0000256" key="2">
    <source>
        <dbReference type="ARBA" id="ARBA00022692"/>
    </source>
</evidence>
<protein>
    <recommendedName>
        <fullName evidence="8">GOST seven transmembrane domain-containing protein</fullName>
    </recommendedName>
</protein>
<feature type="transmembrane region" description="Helical" evidence="6">
    <location>
        <begin position="149"/>
        <end position="169"/>
    </location>
</feature>
<dbReference type="Proteomes" id="UP001149090">
    <property type="component" value="Unassembled WGS sequence"/>
</dbReference>
<accession>A0A9Q0L9G3</accession>
<feature type="chain" id="PRO_5040283750" description="GOST seven transmembrane domain-containing protein" evidence="7">
    <location>
        <begin position="20"/>
        <end position="472"/>
    </location>
</feature>
<evidence type="ECO:0000256" key="7">
    <source>
        <dbReference type="SAM" id="SignalP"/>
    </source>
</evidence>
<dbReference type="OrthoDB" id="2016402at2759"/>
<organism evidence="9 10">
    <name type="scientific">Anaeramoeba ignava</name>
    <name type="common">Anaerobic marine amoeba</name>
    <dbReference type="NCBI Taxonomy" id="1746090"/>
    <lineage>
        <taxon>Eukaryota</taxon>
        <taxon>Metamonada</taxon>
        <taxon>Anaeramoebidae</taxon>
        <taxon>Anaeramoeba</taxon>
    </lineage>
</organism>
<evidence type="ECO:0000256" key="4">
    <source>
        <dbReference type="ARBA" id="ARBA00022989"/>
    </source>
</evidence>
<keyword evidence="2 6" id="KW-0812">Transmembrane</keyword>
<evidence type="ECO:0000256" key="3">
    <source>
        <dbReference type="ARBA" id="ARBA00022729"/>
    </source>
</evidence>
<comment type="caution">
    <text evidence="9">The sequence shown here is derived from an EMBL/GenBank/DDBJ whole genome shotgun (WGS) entry which is preliminary data.</text>
</comment>
<dbReference type="GO" id="GO:0005794">
    <property type="term" value="C:Golgi apparatus"/>
    <property type="evidence" value="ECO:0007669"/>
    <property type="project" value="TreeGrafter"/>
</dbReference>
<feature type="transmembrane region" description="Helical" evidence="6">
    <location>
        <begin position="365"/>
        <end position="382"/>
    </location>
</feature>
<keyword evidence="4 6" id="KW-1133">Transmembrane helix</keyword>
<evidence type="ECO:0000313" key="10">
    <source>
        <dbReference type="Proteomes" id="UP001149090"/>
    </source>
</evidence>
<feature type="transmembrane region" description="Helical" evidence="6">
    <location>
        <begin position="181"/>
        <end position="199"/>
    </location>
</feature>
<evidence type="ECO:0000256" key="1">
    <source>
        <dbReference type="ARBA" id="ARBA00004141"/>
    </source>
</evidence>
<dbReference type="EMBL" id="JAPDFW010000114">
    <property type="protein sequence ID" value="KAJ5068568.1"/>
    <property type="molecule type" value="Genomic_DNA"/>
</dbReference>
<dbReference type="OMA" id="NACAINT"/>
<evidence type="ECO:0000259" key="8">
    <source>
        <dbReference type="Pfam" id="PF06814"/>
    </source>
</evidence>
<dbReference type="AlphaFoldDB" id="A0A9Q0L9G3"/>
<feature type="transmembrane region" description="Helical" evidence="6">
    <location>
        <begin position="252"/>
        <end position="268"/>
    </location>
</feature>
<feature type="domain" description="GOST seven transmembrane" evidence="8">
    <location>
        <begin position="145"/>
        <end position="350"/>
    </location>
</feature>
<dbReference type="InterPro" id="IPR053937">
    <property type="entry name" value="GOST_TM"/>
</dbReference>
<keyword evidence="3 7" id="KW-0732">Signal</keyword>
<comment type="subcellular location">
    <subcellularLocation>
        <location evidence="1">Membrane</location>
        <topology evidence="1">Multi-pass membrane protein</topology>
    </subcellularLocation>
</comment>
<evidence type="ECO:0000256" key="5">
    <source>
        <dbReference type="ARBA" id="ARBA00023136"/>
    </source>
</evidence>
<evidence type="ECO:0000256" key="6">
    <source>
        <dbReference type="SAM" id="Phobius"/>
    </source>
</evidence>
<proteinExistence type="predicted"/>
<name>A0A9Q0L9G3_ANAIG</name>
<keyword evidence="5 6" id="KW-0472">Membrane</keyword>
<feature type="transmembrane region" description="Helical" evidence="6">
    <location>
        <begin position="274"/>
        <end position="295"/>
    </location>
</feature>